<reference evidence="2 3" key="1">
    <citation type="journal article" date="2018" name="Cell">
        <title>The Chara Genome: Secondary Complexity and Implications for Plant Terrestrialization.</title>
        <authorList>
            <person name="Nishiyama T."/>
            <person name="Sakayama H."/>
            <person name="Vries J.D."/>
            <person name="Buschmann H."/>
            <person name="Saint-Marcoux D."/>
            <person name="Ullrich K.K."/>
            <person name="Haas F.B."/>
            <person name="Vanderstraeten L."/>
            <person name="Becker D."/>
            <person name="Lang D."/>
            <person name="Vosolsobe S."/>
            <person name="Rombauts S."/>
            <person name="Wilhelmsson P.K.I."/>
            <person name="Janitza P."/>
            <person name="Kern R."/>
            <person name="Heyl A."/>
            <person name="Rumpler F."/>
            <person name="Villalobos L.I.A.C."/>
            <person name="Clay J.M."/>
            <person name="Skokan R."/>
            <person name="Toyoda A."/>
            <person name="Suzuki Y."/>
            <person name="Kagoshima H."/>
            <person name="Schijlen E."/>
            <person name="Tajeshwar N."/>
            <person name="Catarino B."/>
            <person name="Hetherington A.J."/>
            <person name="Saltykova A."/>
            <person name="Bonnot C."/>
            <person name="Breuninger H."/>
            <person name="Symeonidi A."/>
            <person name="Radhakrishnan G.V."/>
            <person name="Van Nieuwerburgh F."/>
            <person name="Deforce D."/>
            <person name="Chang C."/>
            <person name="Karol K.G."/>
            <person name="Hedrich R."/>
            <person name="Ulvskov P."/>
            <person name="Glockner G."/>
            <person name="Delwiche C.F."/>
            <person name="Petrasek J."/>
            <person name="Van de Peer Y."/>
            <person name="Friml J."/>
            <person name="Beilby M."/>
            <person name="Dolan L."/>
            <person name="Kohara Y."/>
            <person name="Sugano S."/>
            <person name="Fujiyama A."/>
            <person name="Delaux P.-M."/>
            <person name="Quint M."/>
            <person name="TheiBen G."/>
            <person name="Hagemann M."/>
            <person name="Harholt J."/>
            <person name="Dunand C."/>
            <person name="Zachgo S."/>
            <person name="Langdale J."/>
            <person name="Maumus F."/>
            <person name="Straeten D.V.D."/>
            <person name="Gould S.B."/>
            <person name="Rensing S.A."/>
        </authorList>
    </citation>
    <scope>NUCLEOTIDE SEQUENCE [LARGE SCALE GENOMIC DNA]</scope>
    <source>
        <strain evidence="2 3">S276</strain>
    </source>
</reference>
<proteinExistence type="predicted"/>
<protein>
    <recommendedName>
        <fullName evidence="4">Retrotransposon gag domain-containing protein</fullName>
    </recommendedName>
</protein>
<organism evidence="2 3">
    <name type="scientific">Chara braunii</name>
    <name type="common">Braun's stonewort</name>
    <dbReference type="NCBI Taxonomy" id="69332"/>
    <lineage>
        <taxon>Eukaryota</taxon>
        <taxon>Viridiplantae</taxon>
        <taxon>Streptophyta</taxon>
        <taxon>Charophyceae</taxon>
        <taxon>Charales</taxon>
        <taxon>Characeae</taxon>
        <taxon>Chara</taxon>
    </lineage>
</organism>
<comment type="caution">
    <text evidence="2">The sequence shown here is derived from an EMBL/GenBank/DDBJ whole genome shotgun (WGS) entry which is preliminary data.</text>
</comment>
<dbReference type="Gramene" id="GBG45524">
    <property type="protein sequence ID" value="GBG45524"/>
    <property type="gene ID" value="CBR_g78982"/>
</dbReference>
<keyword evidence="3" id="KW-1185">Reference proteome</keyword>
<evidence type="ECO:0000313" key="2">
    <source>
        <dbReference type="EMBL" id="GBG45524.1"/>
    </source>
</evidence>
<dbReference type="AlphaFoldDB" id="A0A388JKI6"/>
<name>A0A388JKI6_CHABU</name>
<accession>A0A388JKI6</accession>
<gene>
    <name evidence="2" type="ORF">CBR_g78982</name>
</gene>
<feature type="region of interest" description="Disordered" evidence="1">
    <location>
        <begin position="46"/>
        <end position="84"/>
    </location>
</feature>
<sequence>PFPVQLQCMVLTRSKTSGMEQQTGETPEAYEAHMLTMVEEFKQRAAAATAARKKRDEEAEKQRRLAEQQRQEDGDAARKAADERRRLRRDKLFESERDLEVIAGEWSVIAEEEDAPAAVHGLATAFEHVADLVATCTTQQEDILCVDTLVRKQARLIDDLLDRVGRLEQQPAAATIAGPSNLADCIHVLEADVGTLKDSALVTNQRIDQQICTAAGSPTATTRESIPKFDGIPIFCDAAKTDPIPWWRQFELKLDIHKVSDGNRHAYLYSRSGGACQAWLDNMLSTHTIAVFELHTQISWPDLKAAWHKRFQVEPPELQAAEKLQRVYQNDLPSTDWITLGIHAQLVVDLCRHQTFLHQEELSSVTKRLDASCGDTHHK</sequence>
<feature type="non-terminal residue" evidence="2">
    <location>
        <position position="1"/>
    </location>
</feature>
<evidence type="ECO:0008006" key="4">
    <source>
        <dbReference type="Google" id="ProtNLM"/>
    </source>
</evidence>
<evidence type="ECO:0000313" key="3">
    <source>
        <dbReference type="Proteomes" id="UP000265515"/>
    </source>
</evidence>
<dbReference type="EMBL" id="BFEA01003808">
    <property type="protein sequence ID" value="GBG45524.1"/>
    <property type="molecule type" value="Genomic_DNA"/>
</dbReference>
<feature type="compositionally biased region" description="Basic and acidic residues" evidence="1">
    <location>
        <begin position="54"/>
        <end position="84"/>
    </location>
</feature>
<dbReference type="Proteomes" id="UP000265515">
    <property type="component" value="Unassembled WGS sequence"/>
</dbReference>
<evidence type="ECO:0000256" key="1">
    <source>
        <dbReference type="SAM" id="MobiDB-lite"/>
    </source>
</evidence>